<dbReference type="InterPro" id="IPR058163">
    <property type="entry name" value="LysR-type_TF_proteobact-type"/>
</dbReference>
<evidence type="ECO:0000256" key="4">
    <source>
        <dbReference type="ARBA" id="ARBA00023163"/>
    </source>
</evidence>
<reference evidence="6 7" key="1">
    <citation type="submission" date="2020-08" db="EMBL/GenBank/DDBJ databases">
        <title>Genomic Encyclopedia of Type Strains, Phase IV (KMG-IV): sequencing the most valuable type-strain genomes for metagenomic binning, comparative biology and taxonomic classification.</title>
        <authorList>
            <person name="Goeker M."/>
        </authorList>
    </citation>
    <scope>NUCLEOTIDE SEQUENCE [LARGE SCALE GENOMIC DNA]</scope>
    <source>
        <strain evidence="6 7">DSM 27026</strain>
    </source>
</reference>
<keyword evidence="4" id="KW-0804">Transcription</keyword>
<dbReference type="PANTHER" id="PTHR30537:SF5">
    <property type="entry name" value="HTH-TYPE TRANSCRIPTIONAL ACTIVATOR TTDR-RELATED"/>
    <property type="match status" value="1"/>
</dbReference>
<dbReference type="EMBL" id="JACHFJ010000006">
    <property type="protein sequence ID" value="MBB5373364.1"/>
    <property type="molecule type" value="Genomic_DNA"/>
</dbReference>
<comment type="caution">
    <text evidence="6">The sequence shown here is derived from an EMBL/GenBank/DDBJ whole genome shotgun (WGS) entry which is preliminary data.</text>
</comment>
<dbReference type="RefSeq" id="WP_183266373.1">
    <property type="nucleotide sequence ID" value="NZ_JACHFJ010000006.1"/>
</dbReference>
<dbReference type="Proteomes" id="UP000553706">
    <property type="component" value="Unassembled WGS sequence"/>
</dbReference>
<dbReference type="FunFam" id="3.40.190.290:FF:000001">
    <property type="entry name" value="Transcriptional regulator, LysR family"/>
    <property type="match status" value="1"/>
</dbReference>
<organism evidence="6 7">
    <name type="scientific">Acidocella aromatica</name>
    <dbReference type="NCBI Taxonomy" id="1303579"/>
    <lineage>
        <taxon>Bacteria</taxon>
        <taxon>Pseudomonadati</taxon>
        <taxon>Pseudomonadota</taxon>
        <taxon>Alphaproteobacteria</taxon>
        <taxon>Acetobacterales</taxon>
        <taxon>Acidocellaceae</taxon>
        <taxon>Acidocella</taxon>
    </lineage>
</organism>
<sequence length="308" mass="33943">MDYFAAMKSFTRAVELGSFSKAAEECGMKVSTVSRYIGALEADLGATLFNRTTRRLHLTEAGRTFYDRAAQILADLEDARNATSSLNAQPRGLLRINIPGAFGRLHIMPHMKDFLAQFPEIRLDATLTDATVDVIATGTDVAIRIGTLAESSLIARRLAPHTRLLVASPGYLAAYPVLEEPEDLRRHECLAFALQPTNSWYYRPRQGGAEMAEMSVSGHLRANDSDTLHQAALNGLGIALLPTWLVGPDLRAGKLRAVLTGWDWFIAPGPERAIWAVYPPKKVVPPKTKVFINFIAERFGAPPYWEPA</sequence>
<dbReference type="Gene3D" id="3.40.190.290">
    <property type="match status" value="1"/>
</dbReference>
<accession>A0A840VCH5</accession>
<dbReference type="Pfam" id="PF00126">
    <property type="entry name" value="HTH_1"/>
    <property type="match status" value="1"/>
</dbReference>
<keyword evidence="3 6" id="KW-0238">DNA-binding</keyword>
<keyword evidence="2" id="KW-0805">Transcription regulation</keyword>
<dbReference type="SUPFAM" id="SSF53850">
    <property type="entry name" value="Periplasmic binding protein-like II"/>
    <property type="match status" value="1"/>
</dbReference>
<keyword evidence="7" id="KW-1185">Reference proteome</keyword>
<gene>
    <name evidence="6" type="ORF">HNP71_001624</name>
</gene>
<dbReference type="PANTHER" id="PTHR30537">
    <property type="entry name" value="HTH-TYPE TRANSCRIPTIONAL REGULATOR"/>
    <property type="match status" value="1"/>
</dbReference>
<dbReference type="Pfam" id="PF03466">
    <property type="entry name" value="LysR_substrate"/>
    <property type="match status" value="1"/>
</dbReference>
<comment type="similarity">
    <text evidence="1">Belongs to the LysR transcriptional regulatory family.</text>
</comment>
<evidence type="ECO:0000256" key="2">
    <source>
        <dbReference type="ARBA" id="ARBA00023015"/>
    </source>
</evidence>
<dbReference type="CDD" id="cd08422">
    <property type="entry name" value="PBP2_CrgA_like"/>
    <property type="match status" value="1"/>
</dbReference>
<name>A0A840VCH5_9PROT</name>
<dbReference type="GO" id="GO:0003700">
    <property type="term" value="F:DNA-binding transcription factor activity"/>
    <property type="evidence" value="ECO:0007669"/>
    <property type="project" value="InterPro"/>
</dbReference>
<evidence type="ECO:0000313" key="6">
    <source>
        <dbReference type="EMBL" id="MBB5373364.1"/>
    </source>
</evidence>
<evidence type="ECO:0000313" key="7">
    <source>
        <dbReference type="Proteomes" id="UP000553706"/>
    </source>
</evidence>
<dbReference type="InterPro" id="IPR036388">
    <property type="entry name" value="WH-like_DNA-bd_sf"/>
</dbReference>
<evidence type="ECO:0000256" key="1">
    <source>
        <dbReference type="ARBA" id="ARBA00009437"/>
    </source>
</evidence>
<dbReference type="Gene3D" id="1.10.10.10">
    <property type="entry name" value="Winged helix-like DNA-binding domain superfamily/Winged helix DNA-binding domain"/>
    <property type="match status" value="1"/>
</dbReference>
<dbReference type="AlphaFoldDB" id="A0A840VCH5"/>
<feature type="domain" description="HTH lysR-type" evidence="5">
    <location>
        <begin position="1"/>
        <end position="59"/>
    </location>
</feature>
<dbReference type="PROSITE" id="PS50931">
    <property type="entry name" value="HTH_LYSR"/>
    <property type="match status" value="1"/>
</dbReference>
<dbReference type="InterPro" id="IPR036390">
    <property type="entry name" value="WH_DNA-bd_sf"/>
</dbReference>
<dbReference type="SUPFAM" id="SSF46785">
    <property type="entry name" value="Winged helix' DNA-binding domain"/>
    <property type="match status" value="1"/>
</dbReference>
<dbReference type="FunFam" id="1.10.10.10:FF:000001">
    <property type="entry name" value="LysR family transcriptional regulator"/>
    <property type="match status" value="1"/>
</dbReference>
<protein>
    <submittedName>
        <fullName evidence="6">DNA-binding transcriptional LysR family regulator</fullName>
    </submittedName>
</protein>
<dbReference type="InterPro" id="IPR000847">
    <property type="entry name" value="LysR_HTH_N"/>
</dbReference>
<dbReference type="InterPro" id="IPR005119">
    <property type="entry name" value="LysR_subst-bd"/>
</dbReference>
<evidence type="ECO:0000256" key="3">
    <source>
        <dbReference type="ARBA" id="ARBA00023125"/>
    </source>
</evidence>
<dbReference type="GO" id="GO:0003677">
    <property type="term" value="F:DNA binding"/>
    <property type="evidence" value="ECO:0007669"/>
    <property type="project" value="UniProtKB-KW"/>
</dbReference>
<evidence type="ECO:0000259" key="5">
    <source>
        <dbReference type="PROSITE" id="PS50931"/>
    </source>
</evidence>
<proteinExistence type="inferred from homology"/>